<dbReference type="GO" id="GO:0042407">
    <property type="term" value="P:cristae formation"/>
    <property type="evidence" value="ECO:0007669"/>
    <property type="project" value="TreeGrafter"/>
</dbReference>
<reference evidence="8 9" key="1">
    <citation type="submission" date="2015-07" db="EMBL/GenBank/DDBJ databases">
        <title>The genome of Melipona quadrifasciata.</title>
        <authorList>
            <person name="Pan H."/>
            <person name="Kapheim K."/>
        </authorList>
    </citation>
    <scope>NUCLEOTIDE SEQUENCE [LARGE SCALE GENOMIC DNA]</scope>
    <source>
        <strain evidence="8">0111107301</strain>
        <tissue evidence="8">Whole body</tissue>
    </source>
</reference>
<keyword evidence="2 7" id="KW-0812">Transmembrane</keyword>
<sequence length="213" mass="24478">MNCERGSRPEEIRFQPVPSKEDPLVKAAIQGIPEEAAKRGVFPEDVLRARFLKVEQVARRLAMVPEEGASLPIYFLSYLQSYLIIKNANPIPQYEIEDKPIDVNKLNTYDILHRAREDLAFLRIRRTDTVRWKVHGSGNNVKETINRGNQKIVSQPSKKKKKKCIESDEGKGAKLYNTNFSVRFLQTIGSYITVARLTVSHTWDHNWTADELN</sequence>
<dbReference type="InterPro" id="IPR019133">
    <property type="entry name" value="MIC60"/>
</dbReference>
<dbReference type="GO" id="GO:0061617">
    <property type="term" value="C:MICOS complex"/>
    <property type="evidence" value="ECO:0007669"/>
    <property type="project" value="TreeGrafter"/>
</dbReference>
<name>A0A0M8ZQG6_9HYME</name>
<evidence type="ECO:0000256" key="3">
    <source>
        <dbReference type="ARBA" id="ARBA00022792"/>
    </source>
</evidence>
<comment type="function">
    <text evidence="7">Component of the MICOS complex, a large protein complex of the mitochondrial inner membrane that plays crucial roles in the maintenance of crista junctions, inner membrane architecture, and formation of contact sites to the outer membrane.</text>
</comment>
<keyword evidence="3 7" id="KW-0999">Mitochondrion inner membrane</keyword>
<accession>A0A0M8ZQG6</accession>
<evidence type="ECO:0000256" key="4">
    <source>
        <dbReference type="ARBA" id="ARBA00022989"/>
    </source>
</evidence>
<evidence type="ECO:0000256" key="1">
    <source>
        <dbReference type="ARBA" id="ARBA00010877"/>
    </source>
</evidence>
<gene>
    <name evidence="8" type="ORF">WN51_08783</name>
</gene>
<evidence type="ECO:0000256" key="2">
    <source>
        <dbReference type="ARBA" id="ARBA00022692"/>
    </source>
</evidence>
<dbReference type="Proteomes" id="UP000053105">
    <property type="component" value="Unassembled WGS sequence"/>
</dbReference>
<dbReference type="PANTHER" id="PTHR15415">
    <property type="entry name" value="MITOFILIN"/>
    <property type="match status" value="1"/>
</dbReference>
<evidence type="ECO:0000256" key="5">
    <source>
        <dbReference type="ARBA" id="ARBA00023128"/>
    </source>
</evidence>
<evidence type="ECO:0000313" key="8">
    <source>
        <dbReference type="EMBL" id="KOX67479.1"/>
    </source>
</evidence>
<comment type="subunit">
    <text evidence="7">Component of the mitochondrial contact site and cristae organizing system (MICOS) complex.</text>
</comment>
<dbReference type="AlphaFoldDB" id="A0A0M8ZQG6"/>
<dbReference type="OrthoDB" id="10261039at2759"/>
<protein>
    <recommendedName>
        <fullName evidence="7">MICOS complex subunit MIC60</fullName>
    </recommendedName>
    <alternativeName>
        <fullName evidence="7">Mitofilin</fullName>
    </alternativeName>
</protein>
<organism evidence="8 9">
    <name type="scientific">Melipona quadrifasciata</name>
    <dbReference type="NCBI Taxonomy" id="166423"/>
    <lineage>
        <taxon>Eukaryota</taxon>
        <taxon>Metazoa</taxon>
        <taxon>Ecdysozoa</taxon>
        <taxon>Arthropoda</taxon>
        <taxon>Hexapoda</taxon>
        <taxon>Insecta</taxon>
        <taxon>Pterygota</taxon>
        <taxon>Neoptera</taxon>
        <taxon>Endopterygota</taxon>
        <taxon>Hymenoptera</taxon>
        <taxon>Apocrita</taxon>
        <taxon>Aculeata</taxon>
        <taxon>Apoidea</taxon>
        <taxon>Anthophila</taxon>
        <taxon>Apidae</taxon>
        <taxon>Melipona</taxon>
    </lineage>
</organism>
<comment type="similarity">
    <text evidence="1 7">Belongs to the MICOS complex subunit Mic60 family.</text>
</comment>
<dbReference type="Pfam" id="PF09731">
    <property type="entry name" value="Mitofilin"/>
    <property type="match status" value="1"/>
</dbReference>
<dbReference type="EMBL" id="KQ436054">
    <property type="protein sequence ID" value="KOX67479.1"/>
    <property type="molecule type" value="Genomic_DNA"/>
</dbReference>
<dbReference type="PANTHER" id="PTHR15415:SF7">
    <property type="entry name" value="MICOS COMPLEX SUBUNIT MIC60"/>
    <property type="match status" value="1"/>
</dbReference>
<keyword evidence="5 7" id="KW-0496">Mitochondrion</keyword>
<comment type="subcellular location">
    <subcellularLocation>
        <location evidence="7">Mitochondrion inner membrane</location>
        <topology evidence="7">Single-pass membrane protein</topology>
    </subcellularLocation>
</comment>
<keyword evidence="4" id="KW-1133">Transmembrane helix</keyword>
<keyword evidence="6" id="KW-0472">Membrane</keyword>
<evidence type="ECO:0000256" key="7">
    <source>
        <dbReference type="RuleBase" id="RU363000"/>
    </source>
</evidence>
<proteinExistence type="inferred from homology"/>
<evidence type="ECO:0000313" key="9">
    <source>
        <dbReference type="Proteomes" id="UP000053105"/>
    </source>
</evidence>
<dbReference type="STRING" id="166423.A0A0M8ZQG6"/>
<evidence type="ECO:0000256" key="6">
    <source>
        <dbReference type="ARBA" id="ARBA00023136"/>
    </source>
</evidence>
<keyword evidence="9" id="KW-1185">Reference proteome</keyword>